<accession>A0A1F8G686</accession>
<evidence type="ECO:0000256" key="1">
    <source>
        <dbReference type="SAM" id="Coils"/>
    </source>
</evidence>
<dbReference type="STRING" id="1802689.A3F25_01680"/>
<dbReference type="Proteomes" id="UP000177478">
    <property type="component" value="Unassembled WGS sequence"/>
</dbReference>
<name>A0A1F8G686_9BACT</name>
<evidence type="ECO:0000313" key="3">
    <source>
        <dbReference type="EMBL" id="OGN20029.1"/>
    </source>
</evidence>
<dbReference type="EMBL" id="MGKD01000009">
    <property type="protein sequence ID" value="OGN20029.1"/>
    <property type="molecule type" value="Genomic_DNA"/>
</dbReference>
<proteinExistence type="predicted"/>
<evidence type="ECO:0000256" key="2">
    <source>
        <dbReference type="SAM" id="MobiDB-lite"/>
    </source>
</evidence>
<reference evidence="3 4" key="1">
    <citation type="journal article" date="2016" name="Nat. Commun.">
        <title>Thousands of microbial genomes shed light on interconnected biogeochemical processes in an aquifer system.</title>
        <authorList>
            <person name="Anantharaman K."/>
            <person name="Brown C.T."/>
            <person name="Hug L.A."/>
            <person name="Sharon I."/>
            <person name="Castelle C.J."/>
            <person name="Probst A.J."/>
            <person name="Thomas B.C."/>
            <person name="Singh A."/>
            <person name="Wilkins M.J."/>
            <person name="Karaoz U."/>
            <person name="Brodie E.L."/>
            <person name="Williams K.H."/>
            <person name="Hubbard S.S."/>
            <person name="Banfield J.F."/>
        </authorList>
    </citation>
    <scope>NUCLEOTIDE SEQUENCE [LARGE SCALE GENOMIC DNA]</scope>
</reference>
<feature type="coiled-coil region" evidence="1">
    <location>
        <begin position="1239"/>
        <end position="1266"/>
    </location>
</feature>
<sequence>MYLSHQKAPSGAFWLGIFVIKLRQMPNPKETPNLSTTSTPEKVDYFDLEKQKEVLFEKLKDTGPTLPVMERDCLINRVFEHSLEDGLELADALSLGRTERLVGIYSPDFLSKHPDFAIKLNNKIKEYKPFLDDRNDADEADFLSLEMFVEGHLKDRESGLRTPAVFKIGDRRFSLPTKDLAEEIDHYYENFIRLRQVVEQETPLTGLSLGEQLGETNIEQARLALEPHYYTAPIVEYLRANDKNPDVLEVVLDLTTMFSSNLVGEEVAREILAMLINVEKTSLEVMLEKARFRPLGQVFNIENQSAQKELKAELEISLRNRGYKPEDFELRFNKTIKKYEVIDKTGKQEKGFTKENLRLAKEVPAIYEMSPDDPYYEKMAEDCPEEIDINTKKLRLWRKFVEAGDEVWEKIHDRAGNAFFLYPNGKRSKMYKLIEDIKKEGDKILFTAVLESRQPEDNSQQVVVDGEFVNSDNSFGTSANECVVEGDDIYWIGTKQLVRPGMHDANTEYQSVIFKNGRIIKGNTISKGRFSNLAVKNGVVSYRISRGFVGHEIKQSLFTGEREFGPYRDLVTASGKSTDYFYAEKDSGEKIIYNNGEELPINLTGEVQEITKAGDEVFLVVTTEVKVGSGPMTREYRNIINQQGEVVSDIHRQLNLFPSFDGKLTYSTNTDTVRSADRMAETIHFGDRVIEGGGLLYPVGILNGRLLYTKMSDGKVKNLRLKLLGRETVDLGIEQVNPEDITLNNDQLGIPIYYDGKVHRYLFYSPEFTLTDSEQRKLELLNALMLEEVEPIKDYLAKYHPEREVEPLNKLKNYLKRSKKVAGTISELIKASPSLFLDLIKAKSDDTTNQAIDHLIFSLFPDLQREIEWRKRRSFFDRGSGHSRSDGSGIFDGRQNTTEFRDGDPKQSVNTELLHLREPMNEMLSTGIYGRYDSKRNLWEQAPFPLATNHIGSTREVTAEIQKTKGKKSVILPKGINASIIPERVIGIKAGGIEVALTPEFNTMGEARVKLKEDEDGEDIERVIYSQTIQDLPLVPETIGADEYQKFKMRCEKNFGLEVSQPIAKLPTELKVFVKSIVGLSPVEKLEAIESFVRSIAHYDFDNRTVQAEKSGKNITEIISVMTQRLKDLKRTAKPEERNNFTNKKYAGVCADFAKLTTALLRECGFVSGMIQGLQPGPGETVLTDKNSHGVSFALWPAESYKAQVIVLDGTPSGTDDEEEKLLANVRFPSLSERSQAFKEQLVSLNNEAERELTALERLVASLDVEEIKKLQNGKLEKALNIILKEVKESHLNIIRRALNASRYAGFDLVMMAHGDNAQEQAFQRFLVEEIAKERKTEKSEAAFKGGDLLNTIEEFTQRYSKDGYFGGELAALDIIQRIFDLSREHLNPVELRSATAVVTYLHARGMSGH</sequence>
<protein>
    <recommendedName>
        <fullName evidence="5">Transglutaminase-like domain-containing protein</fullName>
    </recommendedName>
</protein>
<organism evidence="3 4">
    <name type="scientific">Candidatus Yanofskybacteria bacterium RIFCSPHIGHO2_12_FULL_45_19b</name>
    <dbReference type="NCBI Taxonomy" id="1802689"/>
    <lineage>
        <taxon>Bacteria</taxon>
        <taxon>Candidatus Yanofskyibacteriota</taxon>
    </lineage>
</organism>
<gene>
    <name evidence="3" type="ORF">A3F25_01680</name>
</gene>
<evidence type="ECO:0008006" key="5">
    <source>
        <dbReference type="Google" id="ProtNLM"/>
    </source>
</evidence>
<keyword evidence="1" id="KW-0175">Coiled coil</keyword>
<comment type="caution">
    <text evidence="3">The sequence shown here is derived from an EMBL/GenBank/DDBJ whole genome shotgun (WGS) entry which is preliminary data.</text>
</comment>
<feature type="region of interest" description="Disordered" evidence="2">
    <location>
        <begin position="877"/>
        <end position="908"/>
    </location>
</feature>
<evidence type="ECO:0000313" key="4">
    <source>
        <dbReference type="Proteomes" id="UP000177478"/>
    </source>
</evidence>